<reference evidence="2 3" key="1">
    <citation type="journal article" date="2013" name="BMC Genomics">
        <title>The miniature genome of a carnivorous plant Genlisea aurea contains a low number of genes and short non-coding sequences.</title>
        <authorList>
            <person name="Leushkin E.V."/>
            <person name="Sutormin R.A."/>
            <person name="Nabieva E.R."/>
            <person name="Penin A.A."/>
            <person name="Kondrashov A.S."/>
            <person name="Logacheva M.D."/>
        </authorList>
    </citation>
    <scope>NUCLEOTIDE SEQUENCE [LARGE SCALE GENOMIC DNA]</scope>
</reference>
<dbReference type="OrthoDB" id="907455at2759"/>
<keyword evidence="3" id="KW-1185">Reference proteome</keyword>
<dbReference type="PANTHER" id="PTHR47863:SF4">
    <property type="entry name" value="RING_FYVE_PHD ZINC FINGER SUPERFAMILY PROTEIN"/>
    <property type="match status" value="1"/>
</dbReference>
<dbReference type="PROSITE" id="PS50090">
    <property type="entry name" value="MYB_LIKE"/>
    <property type="match status" value="1"/>
</dbReference>
<evidence type="ECO:0000313" key="3">
    <source>
        <dbReference type="Proteomes" id="UP000015453"/>
    </source>
</evidence>
<dbReference type="InterPro" id="IPR001005">
    <property type="entry name" value="SANT/Myb"/>
</dbReference>
<feature type="domain" description="Myb-like" evidence="1">
    <location>
        <begin position="14"/>
        <end position="70"/>
    </location>
</feature>
<protein>
    <recommendedName>
        <fullName evidence="1">Myb-like domain-containing protein</fullName>
    </recommendedName>
</protein>
<evidence type="ECO:0000313" key="2">
    <source>
        <dbReference type="EMBL" id="EPS59795.1"/>
    </source>
</evidence>
<dbReference type="InterPro" id="IPR009057">
    <property type="entry name" value="Homeodomain-like_sf"/>
</dbReference>
<sequence length="81" mass="9401">MVFARSLTPRKGDRNWWTEAEVEALVEGVKAYFHPNQSSIPWKLVLAFGTGRFNPSRTVTDLKDKWRNIHKERSKRAAKGM</sequence>
<accession>S8BYZ0</accession>
<evidence type="ECO:0000259" key="1">
    <source>
        <dbReference type="PROSITE" id="PS50090"/>
    </source>
</evidence>
<dbReference type="EMBL" id="AUSU01008066">
    <property type="protein sequence ID" value="EPS59795.1"/>
    <property type="molecule type" value="Genomic_DNA"/>
</dbReference>
<organism evidence="2 3">
    <name type="scientific">Genlisea aurea</name>
    <dbReference type="NCBI Taxonomy" id="192259"/>
    <lineage>
        <taxon>Eukaryota</taxon>
        <taxon>Viridiplantae</taxon>
        <taxon>Streptophyta</taxon>
        <taxon>Embryophyta</taxon>
        <taxon>Tracheophyta</taxon>
        <taxon>Spermatophyta</taxon>
        <taxon>Magnoliopsida</taxon>
        <taxon>eudicotyledons</taxon>
        <taxon>Gunneridae</taxon>
        <taxon>Pentapetalae</taxon>
        <taxon>asterids</taxon>
        <taxon>lamiids</taxon>
        <taxon>Lamiales</taxon>
        <taxon>Lentibulariaceae</taxon>
        <taxon>Genlisea</taxon>
    </lineage>
</organism>
<dbReference type="SUPFAM" id="SSF46689">
    <property type="entry name" value="Homeodomain-like"/>
    <property type="match status" value="1"/>
</dbReference>
<dbReference type="CDD" id="cd11660">
    <property type="entry name" value="SANT_TRF"/>
    <property type="match status" value="1"/>
</dbReference>
<comment type="caution">
    <text evidence="2">The sequence shown here is derived from an EMBL/GenBank/DDBJ whole genome shotgun (WGS) entry which is preliminary data.</text>
</comment>
<name>S8BYZ0_9LAMI</name>
<proteinExistence type="predicted"/>
<dbReference type="Gene3D" id="1.10.246.220">
    <property type="match status" value="1"/>
</dbReference>
<dbReference type="AlphaFoldDB" id="S8BYZ0"/>
<dbReference type="Proteomes" id="UP000015453">
    <property type="component" value="Unassembled WGS sequence"/>
</dbReference>
<gene>
    <name evidence="2" type="ORF">M569_15011</name>
</gene>
<dbReference type="PANTHER" id="PTHR47863">
    <property type="entry name" value="RING/FYVE/PHD ZINC FINGER SUPERFAMILY PROTEIN"/>
    <property type="match status" value="1"/>
</dbReference>